<evidence type="ECO:0000313" key="5">
    <source>
        <dbReference type="Proteomes" id="UP001163046"/>
    </source>
</evidence>
<reference evidence="4" key="1">
    <citation type="submission" date="2023-01" db="EMBL/GenBank/DDBJ databases">
        <title>Genome assembly of the deep-sea coral Lophelia pertusa.</title>
        <authorList>
            <person name="Herrera S."/>
            <person name="Cordes E."/>
        </authorList>
    </citation>
    <scope>NUCLEOTIDE SEQUENCE</scope>
    <source>
        <strain evidence="4">USNM1676648</strain>
        <tissue evidence="4">Polyp</tissue>
    </source>
</reference>
<dbReference type="SUPFAM" id="SSF81321">
    <property type="entry name" value="Family A G protein-coupled receptor-like"/>
    <property type="match status" value="1"/>
</dbReference>
<keyword evidence="3" id="KW-0732">Signal</keyword>
<evidence type="ECO:0000256" key="1">
    <source>
        <dbReference type="SAM" id="MobiDB-lite"/>
    </source>
</evidence>
<keyword evidence="5" id="KW-1185">Reference proteome</keyword>
<protein>
    <recommendedName>
        <fullName evidence="6">G-protein coupled receptors family 1 profile domain-containing protein</fullName>
    </recommendedName>
</protein>
<accession>A0A9W9YG00</accession>
<evidence type="ECO:0000256" key="2">
    <source>
        <dbReference type="SAM" id="Phobius"/>
    </source>
</evidence>
<feature type="compositionally biased region" description="Polar residues" evidence="1">
    <location>
        <begin position="87"/>
        <end position="104"/>
    </location>
</feature>
<dbReference type="EMBL" id="MU827785">
    <property type="protein sequence ID" value="KAJ7333831.1"/>
    <property type="molecule type" value="Genomic_DNA"/>
</dbReference>
<dbReference type="Proteomes" id="UP001163046">
    <property type="component" value="Unassembled WGS sequence"/>
</dbReference>
<evidence type="ECO:0008006" key="6">
    <source>
        <dbReference type="Google" id="ProtNLM"/>
    </source>
</evidence>
<dbReference type="Gene3D" id="1.20.1070.10">
    <property type="entry name" value="Rhodopsin 7-helix transmembrane proteins"/>
    <property type="match status" value="1"/>
</dbReference>
<feature type="transmembrane region" description="Helical" evidence="2">
    <location>
        <begin position="42"/>
        <end position="60"/>
    </location>
</feature>
<keyword evidence="2" id="KW-0472">Membrane</keyword>
<evidence type="ECO:0000313" key="4">
    <source>
        <dbReference type="EMBL" id="KAJ7333831.1"/>
    </source>
</evidence>
<sequence>MYLAAILLLSALPHVITAQIFLYSSHQLSPQAITNFQIALEISDLLLFLKVCLDCFVYAWRLPTYRRTIKMLFFRRETNRNGYVNDRNANNRSTEISLSPQERS</sequence>
<feature type="region of interest" description="Disordered" evidence="1">
    <location>
        <begin position="82"/>
        <end position="104"/>
    </location>
</feature>
<feature type="chain" id="PRO_5040982531" description="G-protein coupled receptors family 1 profile domain-containing protein" evidence="3">
    <location>
        <begin position="19"/>
        <end position="104"/>
    </location>
</feature>
<gene>
    <name evidence="4" type="ORF">OS493_015923</name>
</gene>
<keyword evidence="2" id="KW-0812">Transmembrane</keyword>
<evidence type="ECO:0000256" key="3">
    <source>
        <dbReference type="SAM" id="SignalP"/>
    </source>
</evidence>
<keyword evidence="2" id="KW-1133">Transmembrane helix</keyword>
<comment type="caution">
    <text evidence="4">The sequence shown here is derived from an EMBL/GenBank/DDBJ whole genome shotgun (WGS) entry which is preliminary data.</text>
</comment>
<organism evidence="4 5">
    <name type="scientific">Desmophyllum pertusum</name>
    <dbReference type="NCBI Taxonomy" id="174260"/>
    <lineage>
        <taxon>Eukaryota</taxon>
        <taxon>Metazoa</taxon>
        <taxon>Cnidaria</taxon>
        <taxon>Anthozoa</taxon>
        <taxon>Hexacorallia</taxon>
        <taxon>Scleractinia</taxon>
        <taxon>Caryophylliina</taxon>
        <taxon>Caryophylliidae</taxon>
        <taxon>Desmophyllum</taxon>
    </lineage>
</organism>
<dbReference type="AlphaFoldDB" id="A0A9W9YG00"/>
<proteinExistence type="predicted"/>
<dbReference type="OrthoDB" id="5985081at2759"/>
<name>A0A9W9YG00_9CNID</name>
<feature type="signal peptide" evidence="3">
    <location>
        <begin position="1"/>
        <end position="18"/>
    </location>
</feature>